<organism evidence="1 2">
    <name type="scientific">Brachionus plicatilis</name>
    <name type="common">Marine rotifer</name>
    <name type="synonym">Brachionus muelleri</name>
    <dbReference type="NCBI Taxonomy" id="10195"/>
    <lineage>
        <taxon>Eukaryota</taxon>
        <taxon>Metazoa</taxon>
        <taxon>Spiralia</taxon>
        <taxon>Gnathifera</taxon>
        <taxon>Rotifera</taxon>
        <taxon>Eurotatoria</taxon>
        <taxon>Monogononta</taxon>
        <taxon>Pseudotrocha</taxon>
        <taxon>Ploima</taxon>
        <taxon>Brachionidae</taxon>
        <taxon>Brachionus</taxon>
    </lineage>
</organism>
<dbReference type="Proteomes" id="UP000276133">
    <property type="component" value="Unassembled WGS sequence"/>
</dbReference>
<comment type="caution">
    <text evidence="1">The sequence shown here is derived from an EMBL/GenBank/DDBJ whole genome shotgun (WGS) entry which is preliminary data.</text>
</comment>
<reference evidence="1 2" key="1">
    <citation type="journal article" date="2018" name="Sci. Rep.">
        <title>Genomic signatures of local adaptation to the degree of environmental predictability in rotifers.</title>
        <authorList>
            <person name="Franch-Gras L."/>
            <person name="Hahn C."/>
            <person name="Garcia-Roger E.M."/>
            <person name="Carmona M.J."/>
            <person name="Serra M."/>
            <person name="Gomez A."/>
        </authorList>
    </citation>
    <scope>NUCLEOTIDE SEQUENCE [LARGE SCALE GENOMIC DNA]</scope>
    <source>
        <strain evidence="1">HYR1</strain>
    </source>
</reference>
<name>A0A3M7PHY8_BRAPC</name>
<protein>
    <submittedName>
        <fullName evidence="1">Uncharacterized protein</fullName>
    </submittedName>
</protein>
<dbReference type="AlphaFoldDB" id="A0A3M7PHY8"/>
<dbReference type="EMBL" id="REGN01010589">
    <property type="protein sequence ID" value="RMZ98735.1"/>
    <property type="molecule type" value="Genomic_DNA"/>
</dbReference>
<proteinExistence type="predicted"/>
<gene>
    <name evidence="1" type="ORF">BpHYR1_033410</name>
</gene>
<evidence type="ECO:0000313" key="1">
    <source>
        <dbReference type="EMBL" id="RMZ98735.1"/>
    </source>
</evidence>
<evidence type="ECO:0000313" key="2">
    <source>
        <dbReference type="Proteomes" id="UP000276133"/>
    </source>
</evidence>
<sequence>MIPNTIFLYLIRVNNGQMSSDQHEFFRHHYHDSTFLKNPLCLDQTDFDSFIQYITSLHNGQIVVVIVKHIITVAFNLNNYSISTTMYSRIPQK</sequence>
<accession>A0A3M7PHY8</accession>
<keyword evidence="2" id="KW-1185">Reference proteome</keyword>